<evidence type="ECO:0000256" key="6">
    <source>
        <dbReference type="SAM" id="SignalP"/>
    </source>
</evidence>
<sequence length="722" mass="81177">MLGKKKPRILAGFLSIFMLLQVLLMPISMAASTEDITNNGNLTIKIPRQGEDNKTNKQRELAYFKLSDKEFKKEELLEIAKKYDSLSMDEITKELGEGTLVKSNLNQDSSGSSYDIINLTGLEPGAYLFKETEESTKNHQYSINTFAQMTYEGDIDVNEIIPKLTERKPQSLRLHKIGYDKENDQKTIDLEGVKFNLLNKDGKVLNFTKTKEGIYNFTENEQGAIQELVTDANGRIEVNNLESGEYTFREIETLEGFEIRDANTDVSYNKFNGKEVEVANYRPKETKLHLHKIDGKTGDDLEGVGFRLYVKSGDTYTPVGINEDGSYVSDKNIDHVFKTNKDGNIILDKLPELAPANSYVFREVEPLDGYVSSDDVLYKAEKDKVLEVKNYKEKNELKLKKIDSQTKDPLDRVGFELYRKKVIDNDADKTVTTEDQRVGLIGDAGKYEFNESAAESEQVFQLYTDGNGEIVVEGLPEGEYYFKENEPLEDYNIRDNQGKESERLSRVKPTFTMENLPKNPKLVPPDSKNKKKGSQNFVKVDNSKTPKRLEGALFAVYSVDKKGEATPYEVDGKRLTIKSGSNGEFKVKDLPYGDYYLRETAAPEGYVLDVNPVKFTISEKSETAEAKFIVNKRNPNATPPGSNIPPKTPSSTPPTTRSSVPPSSTPPSTRYYVPKNKPGIPRGPLVKTGDIRIIILVALGLIMIIGGSHLVRKSEKTQRNLA</sequence>
<protein>
    <recommendedName>
        <fullName evidence="7">SpaA-like prealbumin fold domain-containing protein</fullName>
    </recommendedName>
</protein>
<feature type="domain" description="SpaA-like prealbumin fold" evidence="7">
    <location>
        <begin position="180"/>
        <end position="280"/>
    </location>
</feature>
<evidence type="ECO:0000313" key="9">
    <source>
        <dbReference type="Proteomes" id="UP000261011"/>
    </source>
</evidence>
<evidence type="ECO:0000313" key="8">
    <source>
        <dbReference type="EMBL" id="RGB75927.1"/>
    </source>
</evidence>
<dbReference type="SUPFAM" id="SSF49478">
    <property type="entry name" value="Cna protein B-type domain"/>
    <property type="match status" value="2"/>
</dbReference>
<dbReference type="Gene3D" id="2.60.40.10">
    <property type="entry name" value="Immunoglobulins"/>
    <property type="match status" value="4"/>
</dbReference>
<keyword evidence="3 6" id="KW-0732">Signal</keyword>
<accession>A0A3E2THN1</accession>
<evidence type="ECO:0000256" key="1">
    <source>
        <dbReference type="ARBA" id="ARBA00007257"/>
    </source>
</evidence>
<dbReference type="OrthoDB" id="3265073at2"/>
<comment type="caution">
    <text evidence="8">The sequence shown here is derived from an EMBL/GenBank/DDBJ whole genome shotgun (WGS) entry which is preliminary data.</text>
</comment>
<feature type="signal peptide" evidence="6">
    <location>
        <begin position="1"/>
        <end position="30"/>
    </location>
</feature>
<feature type="chain" id="PRO_5017650520" description="SpaA-like prealbumin fold domain-containing protein" evidence="6">
    <location>
        <begin position="31"/>
        <end position="722"/>
    </location>
</feature>
<evidence type="ECO:0000256" key="2">
    <source>
        <dbReference type="ARBA" id="ARBA00022525"/>
    </source>
</evidence>
<comment type="similarity">
    <text evidence="1">Belongs to the serine-aspartate repeat-containing protein (SDr) family.</text>
</comment>
<dbReference type="Pfam" id="PF17802">
    <property type="entry name" value="SpaA"/>
    <property type="match status" value="4"/>
</dbReference>
<organism evidence="8 9">
    <name type="scientific">Anaerococcus nagyae</name>
    <dbReference type="NCBI Taxonomy" id="1755241"/>
    <lineage>
        <taxon>Bacteria</taxon>
        <taxon>Bacillati</taxon>
        <taxon>Bacillota</taxon>
        <taxon>Tissierellia</taxon>
        <taxon>Tissierellales</taxon>
        <taxon>Peptoniphilaceae</taxon>
        <taxon>Anaerococcus</taxon>
    </lineage>
</organism>
<dbReference type="PANTHER" id="PTHR36108">
    <property type="entry name" value="COLOSSIN-B-RELATED"/>
    <property type="match status" value="1"/>
</dbReference>
<evidence type="ECO:0000256" key="5">
    <source>
        <dbReference type="SAM" id="Phobius"/>
    </source>
</evidence>
<evidence type="ECO:0000256" key="4">
    <source>
        <dbReference type="SAM" id="MobiDB-lite"/>
    </source>
</evidence>
<keyword evidence="5" id="KW-0812">Transmembrane</keyword>
<feature type="region of interest" description="Disordered" evidence="4">
    <location>
        <begin position="513"/>
        <end position="536"/>
    </location>
</feature>
<dbReference type="InterPro" id="IPR041033">
    <property type="entry name" value="SpaA_PFL_dom_1"/>
</dbReference>
<name>A0A3E2THN1_9FIRM</name>
<dbReference type="RefSeq" id="WP_117521870.1">
    <property type="nucleotide sequence ID" value="NZ_QVEU01000004.1"/>
</dbReference>
<dbReference type="EMBL" id="QVEU01000004">
    <property type="protein sequence ID" value="RGB75927.1"/>
    <property type="molecule type" value="Genomic_DNA"/>
</dbReference>
<reference evidence="8 9" key="1">
    <citation type="submission" date="2018-08" db="EMBL/GenBank/DDBJ databases">
        <title>A genome reference for cultivated species of the human gut microbiota.</title>
        <authorList>
            <person name="Zou Y."/>
            <person name="Xue W."/>
            <person name="Luo G."/>
        </authorList>
    </citation>
    <scope>NUCLEOTIDE SEQUENCE [LARGE SCALE GENOMIC DNA]</scope>
    <source>
        <strain evidence="8 9">OF01-3</strain>
    </source>
</reference>
<evidence type="ECO:0000256" key="3">
    <source>
        <dbReference type="ARBA" id="ARBA00022729"/>
    </source>
</evidence>
<feature type="domain" description="SpaA-like prealbumin fold" evidence="7">
    <location>
        <begin position="396"/>
        <end position="496"/>
    </location>
</feature>
<dbReference type="PANTHER" id="PTHR36108:SF13">
    <property type="entry name" value="COLOSSIN-B-RELATED"/>
    <property type="match status" value="1"/>
</dbReference>
<gene>
    <name evidence="8" type="ORF">DXA39_06290</name>
</gene>
<dbReference type="AlphaFoldDB" id="A0A3E2THN1"/>
<feature type="compositionally biased region" description="Pro residues" evidence="4">
    <location>
        <begin position="642"/>
        <end position="652"/>
    </location>
</feature>
<keyword evidence="5" id="KW-0472">Membrane</keyword>
<keyword evidence="9" id="KW-1185">Reference proteome</keyword>
<keyword evidence="2" id="KW-0964">Secreted</keyword>
<proteinExistence type="inferred from homology"/>
<feature type="region of interest" description="Disordered" evidence="4">
    <location>
        <begin position="631"/>
        <end position="679"/>
    </location>
</feature>
<evidence type="ECO:0000259" key="7">
    <source>
        <dbReference type="Pfam" id="PF17802"/>
    </source>
</evidence>
<keyword evidence="5" id="KW-1133">Transmembrane helix</keyword>
<feature type="domain" description="SpaA-like prealbumin fold" evidence="7">
    <location>
        <begin position="536"/>
        <end position="627"/>
    </location>
</feature>
<feature type="domain" description="SpaA-like prealbumin fold" evidence="7">
    <location>
        <begin position="287"/>
        <end position="389"/>
    </location>
</feature>
<dbReference type="InterPro" id="IPR013783">
    <property type="entry name" value="Ig-like_fold"/>
</dbReference>
<feature type="compositionally biased region" description="Low complexity" evidence="4">
    <location>
        <begin position="653"/>
        <end position="674"/>
    </location>
</feature>
<feature type="transmembrane region" description="Helical" evidence="5">
    <location>
        <begin position="691"/>
        <end position="711"/>
    </location>
</feature>
<dbReference type="Proteomes" id="UP000261011">
    <property type="component" value="Unassembled WGS sequence"/>
</dbReference>